<comment type="caution">
    <text evidence="2">The sequence shown here is derived from an EMBL/GenBank/DDBJ whole genome shotgun (WGS) entry which is preliminary data.</text>
</comment>
<dbReference type="Gene3D" id="3.40.50.1820">
    <property type="entry name" value="alpha/beta hydrolase"/>
    <property type="match status" value="1"/>
</dbReference>
<dbReference type="PANTHER" id="PTHR37017">
    <property type="entry name" value="AB HYDROLASE-1 DOMAIN-CONTAINING PROTEIN-RELATED"/>
    <property type="match status" value="1"/>
</dbReference>
<evidence type="ECO:0000313" key="2">
    <source>
        <dbReference type="EMBL" id="TCL03455.1"/>
    </source>
</evidence>
<accession>A0A4R1N824</accession>
<feature type="domain" description="AB hydrolase-1" evidence="1">
    <location>
        <begin position="8"/>
        <end position="220"/>
    </location>
</feature>
<protein>
    <submittedName>
        <fullName evidence="2">Pimeloyl-ACP methyl ester carboxylesterase</fullName>
    </submittedName>
</protein>
<dbReference type="OrthoDB" id="9814966at2"/>
<dbReference type="InterPro" id="IPR000073">
    <property type="entry name" value="AB_hydrolase_1"/>
</dbReference>
<dbReference type="RefSeq" id="WP_132922322.1">
    <property type="nucleotide sequence ID" value="NZ_SJOI01000001.1"/>
</dbReference>
<proteinExistence type="predicted"/>
<dbReference type="Pfam" id="PF12697">
    <property type="entry name" value="Abhydrolase_6"/>
    <property type="match status" value="1"/>
</dbReference>
<evidence type="ECO:0000259" key="1">
    <source>
        <dbReference type="Pfam" id="PF12697"/>
    </source>
</evidence>
<dbReference type="AlphaFoldDB" id="A0A4R1N824"/>
<dbReference type="InterPro" id="IPR052897">
    <property type="entry name" value="Sec-Metab_Biosynth_Hydrolase"/>
</dbReference>
<keyword evidence="3" id="KW-1185">Reference proteome</keyword>
<name>A0A4R1N824_9GAMM</name>
<dbReference type="EMBL" id="SJOI01000001">
    <property type="protein sequence ID" value="TCL03455.1"/>
    <property type="molecule type" value="Genomic_DNA"/>
</dbReference>
<evidence type="ECO:0000313" key="3">
    <source>
        <dbReference type="Proteomes" id="UP000294555"/>
    </source>
</evidence>
<dbReference type="PANTHER" id="PTHR37017:SF11">
    <property type="entry name" value="ESTERASE_LIPASE_THIOESTERASE DOMAIN-CONTAINING PROTEIN"/>
    <property type="match status" value="1"/>
</dbReference>
<gene>
    <name evidence="2" type="ORF">EZJ58_1527</name>
</gene>
<dbReference type="Proteomes" id="UP000294555">
    <property type="component" value="Unassembled WGS sequence"/>
</dbReference>
<dbReference type="SUPFAM" id="SSF53474">
    <property type="entry name" value="alpha/beta-Hydrolases"/>
    <property type="match status" value="1"/>
</dbReference>
<sequence length="231" mass="24800">MATFIKNVVLVHGAFADGSSWAKVIPRLTARGIKAVAVQNPLSSLVDDVEATVRVIEMQEGPVLLAGHSWGGGVITEAGNHPQVAGLVYIAAGTPDSGKSFNDWWDDYPPMPGAAEIEPYGEDYVAMTREGVRKYFAGDLPEQEADVVYATQGPLAVRCFDDLITTAAWRAKPSWYVIGENDQTIPPKVQRDSAQKLGAKTLSLPTSHVPMLSRPDAVADFIAEAASSMVF</sequence>
<reference evidence="2 3" key="1">
    <citation type="submission" date="2019-02" db="EMBL/GenBank/DDBJ databases">
        <title>Investigation of anaerobic lignin degradation for improved lignocellulosic biofuels.</title>
        <authorList>
            <person name="Deangelis K."/>
        </authorList>
    </citation>
    <scope>NUCLEOTIDE SEQUENCE [LARGE SCALE GENOMIC DNA]</scope>
    <source>
        <strain evidence="2 3">159R</strain>
    </source>
</reference>
<dbReference type="InterPro" id="IPR029058">
    <property type="entry name" value="AB_hydrolase_fold"/>
</dbReference>
<organism evidence="2 3">
    <name type="scientific">Sodalis ligni</name>
    <dbReference type="NCBI Taxonomy" id="2697027"/>
    <lineage>
        <taxon>Bacteria</taxon>
        <taxon>Pseudomonadati</taxon>
        <taxon>Pseudomonadota</taxon>
        <taxon>Gammaproteobacteria</taxon>
        <taxon>Enterobacterales</taxon>
        <taxon>Bruguierivoracaceae</taxon>
        <taxon>Sodalis</taxon>
    </lineage>
</organism>